<reference evidence="1 2" key="2">
    <citation type="submission" date="2019-09" db="EMBL/GenBank/DDBJ databases">
        <authorList>
            <person name="Jin C."/>
        </authorList>
    </citation>
    <scope>NUCLEOTIDE SEQUENCE [LARGE SCALE GENOMIC DNA]</scope>
    <source>
        <strain evidence="1 2">BN140002</strain>
    </source>
</reference>
<evidence type="ECO:0000313" key="1">
    <source>
        <dbReference type="EMBL" id="KAA2237693.1"/>
    </source>
</evidence>
<reference evidence="1 2" key="1">
    <citation type="submission" date="2019-09" db="EMBL/GenBank/DDBJ databases">
        <title>Salinarimonas rosea gen. nov., sp. nov., a new member of the a-2 subgroup of the Proteobacteria.</title>
        <authorList>
            <person name="Liu J."/>
        </authorList>
    </citation>
    <scope>NUCLEOTIDE SEQUENCE [LARGE SCALE GENOMIC DNA]</scope>
    <source>
        <strain evidence="1 2">BN140002</strain>
    </source>
</reference>
<dbReference type="AlphaFoldDB" id="A0A5B2VDU7"/>
<dbReference type="OrthoDB" id="7060209at2"/>
<comment type="caution">
    <text evidence="1">The sequence shown here is derived from an EMBL/GenBank/DDBJ whole genome shotgun (WGS) entry which is preliminary data.</text>
</comment>
<gene>
    <name evidence="1" type="ORF">F0L46_08415</name>
</gene>
<protein>
    <submittedName>
        <fullName evidence="1">Uncharacterized protein</fullName>
    </submittedName>
</protein>
<keyword evidence="2" id="KW-1185">Reference proteome</keyword>
<name>A0A5B2VDU7_9HYPH</name>
<organism evidence="1 2">
    <name type="scientific">Salinarimonas soli</name>
    <dbReference type="NCBI Taxonomy" id="1638099"/>
    <lineage>
        <taxon>Bacteria</taxon>
        <taxon>Pseudomonadati</taxon>
        <taxon>Pseudomonadota</taxon>
        <taxon>Alphaproteobacteria</taxon>
        <taxon>Hyphomicrobiales</taxon>
        <taxon>Salinarimonadaceae</taxon>
        <taxon>Salinarimonas</taxon>
    </lineage>
</organism>
<evidence type="ECO:0000313" key="2">
    <source>
        <dbReference type="Proteomes" id="UP000323142"/>
    </source>
</evidence>
<proteinExistence type="predicted"/>
<dbReference type="EMBL" id="VUOA01000018">
    <property type="protein sequence ID" value="KAA2237693.1"/>
    <property type="molecule type" value="Genomic_DNA"/>
</dbReference>
<accession>A0A5B2VDU7</accession>
<dbReference type="RefSeq" id="WP_149816644.1">
    <property type="nucleotide sequence ID" value="NZ_VUOA01000018.1"/>
</dbReference>
<sequence length="358" mass="39563">MFKSRTLFIVGAGASAEIGLPTGAALKEQIASAVDIRFEDGFRMTRGDHKIADALKRYCIARPEAHLNVNTFYGAGRLIAAALPQAISIDNYIDAHRGNGTIELVGKLGIVSAILYAERNSKLYINPGDGNYDPSSINGAWYLPFFQILTENVAVADVDSLFDNVDIITFNYDRCIEHFLWEAIQRYYDVSPEAAAVSMKRLRILHPYGRIGCLPWELKPQAIPFGMSPDSGILLSLVEGIKTFTERVEEGTLLAAIHNAVEKAEIIVFLGFGYADQNMQLLTPRRSDYQSTARRVFGTASGMSKSDAGVVTSEIGQNLLGRGWHGIDQRFTNLAIELRTDLRCAGLFSEFWRSISRA</sequence>
<dbReference type="Proteomes" id="UP000323142">
    <property type="component" value="Unassembled WGS sequence"/>
</dbReference>